<protein>
    <recommendedName>
        <fullName evidence="3">Endonuclease/exonuclease/phosphatase domain-containing protein</fullName>
    </recommendedName>
</protein>
<dbReference type="SUPFAM" id="SSF56219">
    <property type="entry name" value="DNase I-like"/>
    <property type="match status" value="1"/>
</dbReference>
<evidence type="ECO:0008006" key="3">
    <source>
        <dbReference type="Google" id="ProtNLM"/>
    </source>
</evidence>
<proteinExistence type="predicted"/>
<sequence length="178" mass="19848">MGTINLLAWNCRGSGGGLCSPTMNHLGRISSATNAKNINALKTKLAIDNAYVVPALGQLGGLWLLWKHDVSLKVINMSPNYILVEGVYVPLAYSFSLVCVYGDPHHTITDMIWQDVLKLDRCLANAEWIASFPNTSVHHLPMLYSDHCPILIKMESTIQKTKKPFNLKILWIQGPDYQ</sequence>
<dbReference type="AlphaFoldDB" id="A0AAQ3TAC0"/>
<gene>
    <name evidence="1" type="ORF">U9M48_018493</name>
</gene>
<evidence type="ECO:0000313" key="2">
    <source>
        <dbReference type="Proteomes" id="UP001341281"/>
    </source>
</evidence>
<organism evidence="1 2">
    <name type="scientific">Paspalum notatum var. saurae</name>
    <dbReference type="NCBI Taxonomy" id="547442"/>
    <lineage>
        <taxon>Eukaryota</taxon>
        <taxon>Viridiplantae</taxon>
        <taxon>Streptophyta</taxon>
        <taxon>Embryophyta</taxon>
        <taxon>Tracheophyta</taxon>
        <taxon>Spermatophyta</taxon>
        <taxon>Magnoliopsida</taxon>
        <taxon>Liliopsida</taxon>
        <taxon>Poales</taxon>
        <taxon>Poaceae</taxon>
        <taxon>PACMAD clade</taxon>
        <taxon>Panicoideae</taxon>
        <taxon>Andropogonodae</taxon>
        <taxon>Paspaleae</taxon>
        <taxon>Paspalinae</taxon>
        <taxon>Paspalum</taxon>
    </lineage>
</organism>
<reference evidence="1 2" key="1">
    <citation type="submission" date="2024-02" db="EMBL/GenBank/DDBJ databases">
        <title>High-quality chromosome-scale genome assembly of Pensacola bahiagrass (Paspalum notatum Flugge var. saurae).</title>
        <authorList>
            <person name="Vega J.M."/>
            <person name="Podio M."/>
            <person name="Orjuela J."/>
            <person name="Siena L.A."/>
            <person name="Pessino S.C."/>
            <person name="Combes M.C."/>
            <person name="Mariac C."/>
            <person name="Albertini E."/>
            <person name="Pupilli F."/>
            <person name="Ortiz J.P.A."/>
            <person name="Leblanc O."/>
        </authorList>
    </citation>
    <scope>NUCLEOTIDE SEQUENCE [LARGE SCALE GENOMIC DNA]</scope>
    <source>
        <strain evidence="1">R1</strain>
        <tissue evidence="1">Leaf</tissue>
    </source>
</reference>
<dbReference type="Proteomes" id="UP001341281">
    <property type="component" value="Chromosome 04"/>
</dbReference>
<keyword evidence="2" id="KW-1185">Reference proteome</keyword>
<evidence type="ECO:0000313" key="1">
    <source>
        <dbReference type="EMBL" id="WVZ69758.1"/>
    </source>
</evidence>
<dbReference type="InterPro" id="IPR036691">
    <property type="entry name" value="Endo/exonu/phosph_ase_sf"/>
</dbReference>
<name>A0AAQ3TAC0_PASNO</name>
<dbReference type="EMBL" id="CP144748">
    <property type="protein sequence ID" value="WVZ69758.1"/>
    <property type="molecule type" value="Genomic_DNA"/>
</dbReference>
<dbReference type="PANTHER" id="PTHR33710:SF79">
    <property type="entry name" value="OS06G0205337 PROTEIN"/>
    <property type="match status" value="1"/>
</dbReference>
<dbReference type="PANTHER" id="PTHR33710">
    <property type="entry name" value="BNAC02G09200D PROTEIN"/>
    <property type="match status" value="1"/>
</dbReference>
<accession>A0AAQ3TAC0</accession>